<evidence type="ECO:0000256" key="4">
    <source>
        <dbReference type="ARBA" id="ARBA00023242"/>
    </source>
</evidence>
<evidence type="ECO:0000313" key="8">
    <source>
        <dbReference type="EMBL" id="SVE69670.1"/>
    </source>
</evidence>
<feature type="compositionally biased region" description="Acidic residues" evidence="5">
    <location>
        <begin position="519"/>
        <end position="533"/>
    </location>
</feature>
<feature type="compositionally biased region" description="Basic and acidic residues" evidence="5">
    <location>
        <begin position="537"/>
        <end position="549"/>
    </location>
</feature>
<feature type="compositionally biased region" description="Basic and acidic residues" evidence="5">
    <location>
        <begin position="659"/>
        <end position="692"/>
    </location>
</feature>
<comment type="similarity">
    <text evidence="2">Belongs to the ESF1 family.</text>
</comment>
<dbReference type="EMBL" id="LR000051">
    <property type="protein sequence ID" value="SVE69670.1"/>
    <property type="molecule type" value="mRNA"/>
</dbReference>
<feature type="compositionally biased region" description="Acidic residues" evidence="5">
    <location>
        <begin position="165"/>
        <end position="177"/>
    </location>
</feature>
<organism evidence="8">
    <name type="scientific">Eubosmina coregoni</name>
    <dbReference type="NCBI Taxonomy" id="186181"/>
    <lineage>
        <taxon>Eukaryota</taxon>
        <taxon>Metazoa</taxon>
        <taxon>Ecdysozoa</taxon>
        <taxon>Arthropoda</taxon>
        <taxon>Crustacea</taxon>
        <taxon>Branchiopoda</taxon>
        <taxon>Diplostraca</taxon>
        <taxon>Cladocera</taxon>
        <taxon>Anomopoda</taxon>
        <taxon>Bosminidae</taxon>
        <taxon>Eubosmina</taxon>
    </lineage>
</organism>
<feature type="region of interest" description="Disordered" evidence="5">
    <location>
        <begin position="407"/>
        <end position="431"/>
    </location>
</feature>
<comment type="subcellular location">
    <subcellularLocation>
        <location evidence="1">Nucleus</location>
        <location evidence="1">Nucleolus</location>
    </subcellularLocation>
</comment>
<feature type="compositionally biased region" description="Acidic residues" evidence="5">
    <location>
        <begin position="70"/>
        <end position="88"/>
    </location>
</feature>
<dbReference type="Pfam" id="PF08159">
    <property type="entry name" value="NUC153"/>
    <property type="match status" value="1"/>
</dbReference>
<dbReference type="InterPro" id="IPR012580">
    <property type="entry name" value="NUC153"/>
</dbReference>
<feature type="compositionally biased region" description="Acidic residues" evidence="5">
    <location>
        <begin position="409"/>
        <end position="429"/>
    </location>
</feature>
<feature type="region of interest" description="Disordered" evidence="5">
    <location>
        <begin position="50"/>
        <end position="115"/>
    </location>
</feature>
<dbReference type="InterPro" id="IPR056750">
    <property type="entry name" value="RRM_ESF1"/>
</dbReference>
<dbReference type="GO" id="GO:0005730">
    <property type="term" value="C:nucleolus"/>
    <property type="evidence" value="ECO:0007669"/>
    <property type="project" value="UniProtKB-SubCell"/>
</dbReference>
<feature type="region of interest" description="Disordered" evidence="5">
    <location>
        <begin position="597"/>
        <end position="620"/>
    </location>
</feature>
<dbReference type="Pfam" id="PF25121">
    <property type="entry name" value="RRM_ESF1"/>
    <property type="match status" value="1"/>
</dbReference>
<feature type="compositionally biased region" description="Basic residues" evidence="5">
    <location>
        <begin position="695"/>
        <end position="712"/>
    </location>
</feature>
<dbReference type="AlphaFoldDB" id="A0A4Y7LLF3"/>
<feature type="domain" description="NUC153" evidence="6">
    <location>
        <begin position="627"/>
        <end position="655"/>
    </location>
</feature>
<feature type="region of interest" description="Disordered" evidence="5">
    <location>
        <begin position="159"/>
        <end position="180"/>
    </location>
</feature>
<feature type="domain" description="ESF1 RRM" evidence="7">
    <location>
        <begin position="197"/>
        <end position="342"/>
    </location>
</feature>
<dbReference type="PANTHER" id="PTHR12202:SF0">
    <property type="entry name" value="ESF1 HOMOLOG"/>
    <property type="match status" value="1"/>
</dbReference>
<evidence type="ECO:0000259" key="6">
    <source>
        <dbReference type="Pfam" id="PF08159"/>
    </source>
</evidence>
<evidence type="ECO:0000256" key="1">
    <source>
        <dbReference type="ARBA" id="ARBA00004604"/>
    </source>
</evidence>
<evidence type="ECO:0000259" key="7">
    <source>
        <dbReference type="Pfam" id="PF25121"/>
    </source>
</evidence>
<dbReference type="InterPro" id="IPR039754">
    <property type="entry name" value="Esf1"/>
</dbReference>
<dbReference type="GO" id="GO:0003723">
    <property type="term" value="F:RNA binding"/>
    <property type="evidence" value="ECO:0007669"/>
    <property type="project" value="TreeGrafter"/>
</dbReference>
<gene>
    <name evidence="8" type="primary">EOG090X0289</name>
</gene>
<evidence type="ECO:0000256" key="5">
    <source>
        <dbReference type="SAM" id="MobiDB-lite"/>
    </source>
</evidence>
<sequence>MDSSLNDKRFAHVTKDPKFRRVPISTRKVAVDKRFNSMFKDQRFKLNYSVDKRGKPISVTSSEQLKDFYEIESEEDEEEDESSEESDKEPENDTGREPQPSTSSTKITKKKKNGFTVTEAKSADIDAQSDDQDLIQVPDKVRAKLQDLTVDYARGEGLLLSDSSSSEEESSEDEADEEVVHDWGELDKDAGETETATKRLAVCHMDWDRIRAVDLMVLLNSFAPPGSAVLNITIYPSDFGLERMREEEILGPKELIETKYDGDSDDAVDENGDDEYHREKLRQYQLNRLKYYYAVAECDSAETAAKVYEECDGQEFESSAARLDLRFIPDDMTFDQEPKDVCKTMPDAAQYEPRLFLTSALQQAVVHLTWDETDPSRMQTMQKLFKNKNGKANGNIDDDAIKGLLATSSEDEDEEEAERAESENDDESCIGESERIAKYRNLLAGIAQTEEAGKSKKDDVEMEISWGVGLKEKAQQLVKKKLDDKGAETTWEQQLAKRREKLKAKRQEKKLLKFAPPSSEDDGDSDIPSDIDMNDPYFKEEFEKEEFRKKKEPKKIKKNNQDARDKDAEENAAELDLLLMDENDGKKHFSLKSILKEEAKTGKKNKKSAPAATIDPKEKDFKIQVEDPRFSALFTSHHFNLDPSDPNFKRTEAMETILQEKQKRRVEGRDKRDEPKEEPQSKSSKMDPELSRLMRSVKVKTKMNKNHKPGRP</sequence>
<reference evidence="8" key="1">
    <citation type="submission" date="2018-08" db="EMBL/GenBank/DDBJ databases">
        <authorList>
            <person name="Cornetti L."/>
        </authorList>
    </citation>
    <scope>NUCLEOTIDE SEQUENCE</scope>
    <source>
        <strain evidence="8">FI-BAL1-1</strain>
    </source>
</reference>
<protein>
    <submittedName>
        <fullName evidence="8">EOG090X0289</fullName>
    </submittedName>
</protein>
<evidence type="ECO:0000256" key="2">
    <source>
        <dbReference type="ARBA" id="ARBA00009087"/>
    </source>
</evidence>
<keyword evidence="3" id="KW-0175">Coiled coil</keyword>
<feature type="region of interest" description="Disordered" evidence="5">
    <location>
        <begin position="481"/>
        <end position="569"/>
    </location>
</feature>
<accession>A0A4Y7LLF3</accession>
<feature type="region of interest" description="Disordered" evidence="5">
    <location>
        <begin position="659"/>
        <end position="712"/>
    </location>
</feature>
<dbReference type="PANTHER" id="PTHR12202">
    <property type="entry name" value="ESF1 HOMOLOG"/>
    <property type="match status" value="1"/>
</dbReference>
<feature type="compositionally biased region" description="Basic residues" evidence="5">
    <location>
        <begin position="496"/>
        <end position="508"/>
    </location>
</feature>
<dbReference type="GO" id="GO:0006364">
    <property type="term" value="P:rRNA processing"/>
    <property type="evidence" value="ECO:0007669"/>
    <property type="project" value="InterPro"/>
</dbReference>
<proteinExistence type="evidence at transcript level"/>
<name>A0A4Y7LLF3_9CRUS</name>
<evidence type="ECO:0000256" key="3">
    <source>
        <dbReference type="ARBA" id="ARBA00023054"/>
    </source>
</evidence>
<keyword evidence="4" id="KW-0539">Nucleus</keyword>
<feature type="compositionally biased region" description="Basic and acidic residues" evidence="5">
    <location>
        <begin position="559"/>
        <end position="569"/>
    </location>
</feature>